<dbReference type="OrthoDB" id="2039at2759"/>
<evidence type="ECO:0000256" key="9">
    <source>
        <dbReference type="PIRSR" id="PIRSR005639-2"/>
    </source>
</evidence>
<sequence length="209" mass="22911">MSSITIGVLALQGAFAEHIDLLNTFPNVTGREIRRTEDVAGIDGLILPGGESTVQGKWLAASDLGETLRDLTGRRGVPVFGTCAGFILLADRLRKTSAGGLLSEKEGGQYRLGGMAVEIERNYFGRQVDSFEAEMESAVLGRDPFHAVFIRAPAVHEDGVYGEDCEVLATVRHGGRKMVVAVRQRNFLGTSFHPELTTDNRWHEYFIDM</sequence>
<feature type="binding site" evidence="9">
    <location>
        <begin position="150"/>
        <end position="151"/>
    </location>
    <ligand>
        <name>L-glutamine</name>
        <dbReference type="ChEBI" id="CHEBI:58359"/>
    </ligand>
</feature>
<dbReference type="PANTHER" id="PTHR31559:SF0">
    <property type="entry name" value="PYRIDOXAL 5'-PHOSPHATE SYNTHASE SUBUNIT SNO1-RELATED"/>
    <property type="match status" value="1"/>
</dbReference>
<evidence type="ECO:0000256" key="3">
    <source>
        <dbReference type="ARBA" id="ARBA00022801"/>
    </source>
</evidence>
<dbReference type="GO" id="GO:0042823">
    <property type="term" value="P:pyridoxal phosphate biosynthetic process"/>
    <property type="evidence" value="ECO:0007669"/>
    <property type="project" value="InterPro"/>
</dbReference>
<dbReference type="PROSITE" id="PS01236">
    <property type="entry name" value="PDXT_SNO_1"/>
    <property type="match status" value="1"/>
</dbReference>
<feature type="binding site" evidence="9">
    <location>
        <position position="121"/>
    </location>
    <ligand>
        <name>L-glutamine</name>
        <dbReference type="ChEBI" id="CHEBI:58359"/>
    </ligand>
</feature>
<comment type="similarity">
    <text evidence="1">Belongs to the glutaminase PdxT/SNO family.</text>
</comment>
<dbReference type="GO" id="GO:0008614">
    <property type="term" value="P:pyridoxine metabolic process"/>
    <property type="evidence" value="ECO:0007669"/>
    <property type="project" value="TreeGrafter"/>
</dbReference>
<dbReference type="EC" id="3.5.1.2" evidence="2"/>
<dbReference type="AlphaFoldDB" id="R4XGI4"/>
<dbReference type="CDD" id="cd01749">
    <property type="entry name" value="GATase1_PB"/>
    <property type="match status" value="1"/>
</dbReference>
<dbReference type="InterPro" id="IPR021196">
    <property type="entry name" value="PdxT/SNO_CS"/>
</dbReference>
<evidence type="ECO:0000256" key="6">
    <source>
        <dbReference type="ARBA" id="ARBA00023239"/>
    </source>
</evidence>
<feature type="active site" description="Nucleophile" evidence="8">
    <location>
        <position position="83"/>
    </location>
</feature>
<accession>R4XGI4</accession>
<comment type="caution">
    <text evidence="10">The sequence shown here is derived from an EMBL/GenBank/DDBJ whole genome shotgun (WGS) entry which is preliminary data.</text>
</comment>
<dbReference type="InterPro" id="IPR029062">
    <property type="entry name" value="Class_I_gatase-like"/>
</dbReference>
<evidence type="ECO:0000256" key="8">
    <source>
        <dbReference type="PIRSR" id="PIRSR005639-1"/>
    </source>
</evidence>
<dbReference type="PROSITE" id="PS51130">
    <property type="entry name" value="PDXT_SNO_2"/>
    <property type="match status" value="1"/>
</dbReference>
<evidence type="ECO:0000256" key="2">
    <source>
        <dbReference type="ARBA" id="ARBA00012918"/>
    </source>
</evidence>
<dbReference type="eggNOG" id="KOG3210">
    <property type="taxonomic scope" value="Eukaryota"/>
</dbReference>
<keyword evidence="3" id="KW-0378">Hydrolase</keyword>
<dbReference type="GO" id="GO:1903600">
    <property type="term" value="C:glutaminase complex"/>
    <property type="evidence" value="ECO:0007669"/>
    <property type="project" value="TreeGrafter"/>
</dbReference>
<gene>
    <name evidence="10" type="ORF">TAPDE_005443</name>
</gene>
<evidence type="ECO:0000256" key="1">
    <source>
        <dbReference type="ARBA" id="ARBA00008345"/>
    </source>
</evidence>
<dbReference type="Pfam" id="PF01174">
    <property type="entry name" value="SNO"/>
    <property type="match status" value="1"/>
</dbReference>
<keyword evidence="11" id="KW-1185">Reference proteome</keyword>
<dbReference type="Proteomes" id="UP000013776">
    <property type="component" value="Unassembled WGS sequence"/>
</dbReference>
<dbReference type="InterPro" id="IPR002161">
    <property type="entry name" value="PdxT/SNO"/>
</dbReference>
<dbReference type="HAMAP" id="MF_01615">
    <property type="entry name" value="PdxT"/>
    <property type="match status" value="1"/>
</dbReference>
<dbReference type="GO" id="GO:0004359">
    <property type="term" value="F:glutaminase activity"/>
    <property type="evidence" value="ECO:0007669"/>
    <property type="project" value="UniProtKB-EC"/>
</dbReference>
<evidence type="ECO:0000256" key="5">
    <source>
        <dbReference type="ARBA" id="ARBA00022962"/>
    </source>
</evidence>
<keyword evidence="6" id="KW-0456">Lyase</keyword>
<comment type="catalytic activity">
    <reaction evidence="7">
        <text>L-glutamine + H2O = L-glutamate + NH4(+)</text>
        <dbReference type="Rhea" id="RHEA:15889"/>
        <dbReference type="ChEBI" id="CHEBI:15377"/>
        <dbReference type="ChEBI" id="CHEBI:28938"/>
        <dbReference type="ChEBI" id="CHEBI:29985"/>
        <dbReference type="ChEBI" id="CHEBI:58359"/>
        <dbReference type="EC" id="3.5.1.2"/>
    </reaction>
</comment>
<evidence type="ECO:0000256" key="4">
    <source>
        <dbReference type="ARBA" id="ARBA00022898"/>
    </source>
</evidence>
<dbReference type="FunFam" id="3.40.50.880:FF:000010">
    <property type="entry name" value="uncharacterized protein LOC100176842 isoform X2"/>
    <property type="match status" value="1"/>
</dbReference>
<evidence type="ECO:0000313" key="10">
    <source>
        <dbReference type="EMBL" id="CCG84888.1"/>
    </source>
</evidence>
<dbReference type="NCBIfam" id="TIGR03800">
    <property type="entry name" value="PLP_synth_Pdx2"/>
    <property type="match status" value="1"/>
</dbReference>
<dbReference type="PIRSF" id="PIRSF005639">
    <property type="entry name" value="Glut_amidoT_SNO"/>
    <property type="match status" value="1"/>
</dbReference>
<protein>
    <recommendedName>
        <fullName evidence="2">glutaminase</fullName>
        <ecNumber evidence="2">3.5.1.2</ecNumber>
    </recommendedName>
</protein>
<dbReference type="EMBL" id="CAHR02000336">
    <property type="protein sequence ID" value="CCG84888.1"/>
    <property type="molecule type" value="Genomic_DNA"/>
</dbReference>
<evidence type="ECO:0000256" key="7">
    <source>
        <dbReference type="ARBA" id="ARBA00049534"/>
    </source>
</evidence>
<dbReference type="PROSITE" id="PS51273">
    <property type="entry name" value="GATASE_TYPE_1"/>
    <property type="match status" value="1"/>
</dbReference>
<dbReference type="SUPFAM" id="SSF52317">
    <property type="entry name" value="Class I glutamine amidotransferase-like"/>
    <property type="match status" value="1"/>
</dbReference>
<dbReference type="GO" id="GO:0005829">
    <property type="term" value="C:cytosol"/>
    <property type="evidence" value="ECO:0007669"/>
    <property type="project" value="TreeGrafter"/>
</dbReference>
<dbReference type="PANTHER" id="PTHR31559">
    <property type="entry name" value="PYRIDOXAL 5'-PHOSPHATE SYNTHASE SUBUNIT SNO"/>
    <property type="match status" value="1"/>
</dbReference>
<dbReference type="VEuPathDB" id="FungiDB:TAPDE_005443"/>
<feature type="active site" description="Charge relay system" evidence="8">
    <location>
        <position position="193"/>
    </location>
</feature>
<dbReference type="GO" id="GO:0016829">
    <property type="term" value="F:lyase activity"/>
    <property type="evidence" value="ECO:0007669"/>
    <property type="project" value="UniProtKB-KW"/>
</dbReference>
<keyword evidence="5" id="KW-0315">Glutamine amidotransferase</keyword>
<proteinExistence type="inferred from homology"/>
<name>R4XGI4_TAPDE</name>
<evidence type="ECO:0000313" key="11">
    <source>
        <dbReference type="Proteomes" id="UP000013776"/>
    </source>
</evidence>
<keyword evidence="4" id="KW-0663">Pyridoxal phosphate</keyword>
<organism evidence="10 11">
    <name type="scientific">Taphrina deformans (strain PYCC 5710 / ATCC 11124 / CBS 356.35 / IMI 108563 / JCM 9778 / NBRC 8474)</name>
    <name type="common">Peach leaf curl fungus</name>
    <name type="synonym">Lalaria deformans</name>
    <dbReference type="NCBI Taxonomy" id="1097556"/>
    <lineage>
        <taxon>Eukaryota</taxon>
        <taxon>Fungi</taxon>
        <taxon>Dikarya</taxon>
        <taxon>Ascomycota</taxon>
        <taxon>Taphrinomycotina</taxon>
        <taxon>Taphrinomycetes</taxon>
        <taxon>Taphrinales</taxon>
        <taxon>Taphrinaceae</taxon>
        <taxon>Taphrina</taxon>
    </lineage>
</organism>
<feature type="non-terminal residue" evidence="10">
    <location>
        <position position="209"/>
    </location>
</feature>
<reference evidence="10 11" key="1">
    <citation type="journal article" date="2013" name="MBio">
        <title>Genome sequencing of the plant pathogen Taphrina deformans, the causal agent of peach leaf curl.</title>
        <authorList>
            <person name="Cisse O.H."/>
            <person name="Almeida J.M.G.C.F."/>
            <person name="Fonseca A."/>
            <person name="Kumar A.A."/>
            <person name="Salojaervi J."/>
            <person name="Overmyer K."/>
            <person name="Hauser P.M."/>
            <person name="Pagni M."/>
        </authorList>
    </citation>
    <scope>NUCLEOTIDE SEQUENCE [LARGE SCALE GENOMIC DNA]</scope>
    <source>
        <strain evidence="11">PYCC 5710 / ATCC 11124 / CBS 356.35 / IMI 108563 / JCM 9778 / NBRC 8474</strain>
    </source>
</reference>
<dbReference type="STRING" id="1097556.R4XGI4"/>
<dbReference type="Gene3D" id="3.40.50.880">
    <property type="match status" value="1"/>
</dbReference>
<feature type="binding site" evidence="9">
    <location>
        <begin position="50"/>
        <end position="52"/>
    </location>
    <ligand>
        <name>L-glutamine</name>
        <dbReference type="ChEBI" id="CHEBI:58359"/>
    </ligand>
</feature>
<feature type="active site" description="Charge relay system" evidence="8">
    <location>
        <position position="195"/>
    </location>
</feature>